<dbReference type="GO" id="GO:0008233">
    <property type="term" value="F:peptidase activity"/>
    <property type="evidence" value="ECO:0007669"/>
    <property type="project" value="UniProtKB-KW"/>
</dbReference>
<reference evidence="1" key="1">
    <citation type="submission" date="2018-06" db="EMBL/GenBank/DDBJ databases">
        <authorList>
            <person name="Zhirakovskaya E."/>
        </authorList>
    </citation>
    <scope>NUCLEOTIDE SEQUENCE</scope>
</reference>
<evidence type="ECO:0000313" key="1">
    <source>
        <dbReference type="EMBL" id="VAW45408.1"/>
    </source>
</evidence>
<dbReference type="InterPro" id="IPR001539">
    <property type="entry name" value="Peptidase_U32"/>
</dbReference>
<sequence>MELVCPAGNLPSLKAAVDNGANAVYIGFKDDTNARHFAGLNFNDKRAEDGLSYAKERGVKVFAAINTYAQSGGIERWQQAVDRAAALQLDALILADIGVMDYACEKYPDLRLHLSVQASATNPEALKFYQRNFNIQRAVLPRVLSLKQVEQVLQVSPVPLEVFGFGSLCVMVEGRCLLSSYATGLSPNTYGACSPGSAVQWQEKPNGVLETRLNNVLIDRFQEGEKAGYPTLCKGRFEVNKNTYYAIEEPTSLNTLSVLPQLHQMGITALKVEGRQRSPAYVAQVTKILRDAIDTMKIDPNKYQAKDQWMAELLKVSEGSQTTLGAYHRPWQ</sequence>
<organism evidence="1">
    <name type="scientific">hydrothermal vent metagenome</name>
    <dbReference type="NCBI Taxonomy" id="652676"/>
    <lineage>
        <taxon>unclassified sequences</taxon>
        <taxon>metagenomes</taxon>
        <taxon>ecological metagenomes</taxon>
    </lineage>
</organism>
<dbReference type="PANTHER" id="PTHR30217">
    <property type="entry name" value="PEPTIDASE U32 FAMILY"/>
    <property type="match status" value="1"/>
</dbReference>
<name>A0A3B0VP45_9ZZZZ</name>
<dbReference type="EMBL" id="UOFA01000189">
    <property type="protein sequence ID" value="VAW45408.1"/>
    <property type="molecule type" value="Genomic_DNA"/>
</dbReference>
<protein>
    <submittedName>
        <fullName evidence="1">Uncharacterized protease YhbU</fullName>
    </submittedName>
</protein>
<proteinExistence type="inferred from homology"/>
<dbReference type="GO" id="GO:0006508">
    <property type="term" value="P:proteolysis"/>
    <property type="evidence" value="ECO:0007669"/>
    <property type="project" value="UniProtKB-KW"/>
</dbReference>
<dbReference type="InterPro" id="IPR043692">
    <property type="entry name" value="UbiU"/>
</dbReference>
<accession>A0A3B0VP45</accession>
<keyword evidence="1" id="KW-0645">Protease</keyword>
<keyword evidence="1" id="KW-0378">Hydrolase</keyword>
<dbReference type="InterPro" id="IPR051454">
    <property type="entry name" value="RNA/ubiquinone_mod_enzymes"/>
</dbReference>
<dbReference type="PANTHER" id="PTHR30217:SF3">
    <property type="entry name" value="UBIQUINONE BIOSYNTHESIS PROTEIN UBIU"/>
    <property type="match status" value="1"/>
</dbReference>
<dbReference type="Pfam" id="PF01136">
    <property type="entry name" value="Peptidase_U32"/>
    <property type="match status" value="1"/>
</dbReference>
<dbReference type="AlphaFoldDB" id="A0A3B0VP45"/>
<dbReference type="GO" id="GO:0006744">
    <property type="term" value="P:ubiquinone biosynthetic process"/>
    <property type="evidence" value="ECO:0007669"/>
    <property type="project" value="InterPro"/>
</dbReference>
<gene>
    <name evidence="1" type="ORF">MNBD_GAMMA02-1833</name>
</gene>
<dbReference type="HAMAP" id="MF_02232">
    <property type="entry name" value="UbiU"/>
    <property type="match status" value="1"/>
</dbReference>
<dbReference type="PROSITE" id="PS01276">
    <property type="entry name" value="PEPTIDASE_U32"/>
    <property type="match status" value="1"/>
</dbReference>